<accession>A0A9P3LKT8</accession>
<keyword evidence="2" id="KW-1185">Reference proteome</keyword>
<dbReference type="Proteomes" id="UP000703269">
    <property type="component" value="Unassembled WGS sequence"/>
</dbReference>
<name>A0A9P3LKT8_9APHY</name>
<gene>
    <name evidence="1" type="ORF">PsYK624_142260</name>
</gene>
<dbReference type="AlphaFoldDB" id="A0A9P3LKT8"/>
<dbReference type="EMBL" id="BPQB01000080">
    <property type="protein sequence ID" value="GJE98004.1"/>
    <property type="molecule type" value="Genomic_DNA"/>
</dbReference>
<reference evidence="1 2" key="1">
    <citation type="submission" date="2021-08" db="EMBL/GenBank/DDBJ databases">
        <title>Draft Genome Sequence of Phanerochaete sordida strain YK-624.</title>
        <authorList>
            <person name="Mori T."/>
            <person name="Dohra H."/>
            <person name="Suzuki T."/>
            <person name="Kawagishi H."/>
            <person name="Hirai H."/>
        </authorList>
    </citation>
    <scope>NUCLEOTIDE SEQUENCE [LARGE SCALE GENOMIC DNA]</scope>
    <source>
        <strain evidence="1 2">YK-624</strain>
    </source>
</reference>
<evidence type="ECO:0000313" key="2">
    <source>
        <dbReference type="Proteomes" id="UP000703269"/>
    </source>
</evidence>
<evidence type="ECO:0000313" key="1">
    <source>
        <dbReference type="EMBL" id="GJE98004.1"/>
    </source>
</evidence>
<protein>
    <submittedName>
        <fullName evidence="1">Uncharacterized protein</fullName>
    </submittedName>
</protein>
<organism evidence="1 2">
    <name type="scientific">Phanerochaete sordida</name>
    <dbReference type="NCBI Taxonomy" id="48140"/>
    <lineage>
        <taxon>Eukaryota</taxon>
        <taxon>Fungi</taxon>
        <taxon>Dikarya</taxon>
        <taxon>Basidiomycota</taxon>
        <taxon>Agaricomycotina</taxon>
        <taxon>Agaricomycetes</taxon>
        <taxon>Polyporales</taxon>
        <taxon>Phanerochaetaceae</taxon>
        <taxon>Phanerochaete</taxon>
    </lineage>
</organism>
<sequence length="107" mass="11309">MASAQESQPANTTNLPVEAVAAATREAKHDGIFAGLSSGLLGALIGQRFYKFDRNKTILCGVVTGILVGYQFTQIFTSSNLARLRVEQARLAKAETAEQPSGAEPAV</sequence>
<dbReference type="OrthoDB" id="3352450at2759"/>
<comment type="caution">
    <text evidence="1">The sequence shown here is derived from an EMBL/GenBank/DDBJ whole genome shotgun (WGS) entry which is preliminary data.</text>
</comment>
<proteinExistence type="predicted"/>